<dbReference type="Pfam" id="PF17919">
    <property type="entry name" value="RT_RNaseH_2"/>
    <property type="match status" value="1"/>
</dbReference>
<gene>
    <name evidence="2" type="ORF">Slati_2910900</name>
</gene>
<dbReference type="PANTHER" id="PTHR48475:SF2">
    <property type="entry name" value="RIBONUCLEASE H"/>
    <property type="match status" value="1"/>
</dbReference>
<accession>A0AAW2VI28</accession>
<evidence type="ECO:0000313" key="2">
    <source>
        <dbReference type="EMBL" id="KAL0427361.1"/>
    </source>
</evidence>
<dbReference type="EMBL" id="JACGWN010000010">
    <property type="protein sequence ID" value="KAL0427361.1"/>
    <property type="molecule type" value="Genomic_DNA"/>
</dbReference>
<reference evidence="2" key="1">
    <citation type="submission" date="2020-06" db="EMBL/GenBank/DDBJ databases">
        <authorList>
            <person name="Li T."/>
            <person name="Hu X."/>
            <person name="Zhang T."/>
            <person name="Song X."/>
            <person name="Zhang H."/>
            <person name="Dai N."/>
            <person name="Sheng W."/>
            <person name="Hou X."/>
            <person name="Wei L."/>
        </authorList>
    </citation>
    <scope>NUCLEOTIDE SEQUENCE</scope>
    <source>
        <strain evidence="2">KEN1</strain>
        <tissue evidence="2">Leaf</tissue>
    </source>
</reference>
<sequence length="180" mass="20810">MVSERGIEANPEKIEAKMGLSKQKMIKDVQKLTGKITSLNRFIARLADRSLTFFKILRKVKDFKWKEECEQALNDLKTYLTTPLLLANLVIKRRLYVYLAVSEDAVRMVLVRENNGQQTPVYYVSRMLQGAEKKYIQIEKLALALVMTARKLRPYFQLHPIVVFTNHSLKQIVSKPDVPG</sequence>
<organism evidence="2">
    <name type="scientific">Sesamum latifolium</name>
    <dbReference type="NCBI Taxonomy" id="2727402"/>
    <lineage>
        <taxon>Eukaryota</taxon>
        <taxon>Viridiplantae</taxon>
        <taxon>Streptophyta</taxon>
        <taxon>Embryophyta</taxon>
        <taxon>Tracheophyta</taxon>
        <taxon>Spermatophyta</taxon>
        <taxon>Magnoliopsida</taxon>
        <taxon>eudicotyledons</taxon>
        <taxon>Gunneridae</taxon>
        <taxon>Pentapetalae</taxon>
        <taxon>asterids</taxon>
        <taxon>lamiids</taxon>
        <taxon>Lamiales</taxon>
        <taxon>Pedaliaceae</taxon>
        <taxon>Sesamum</taxon>
    </lineage>
</organism>
<evidence type="ECO:0000259" key="1">
    <source>
        <dbReference type="Pfam" id="PF17919"/>
    </source>
</evidence>
<protein>
    <recommendedName>
        <fullName evidence="1">Reverse transcriptase/retrotransposon-derived protein RNase H-like domain-containing protein</fullName>
    </recommendedName>
</protein>
<dbReference type="InterPro" id="IPR041577">
    <property type="entry name" value="RT_RNaseH_2"/>
</dbReference>
<feature type="domain" description="Reverse transcriptase/retrotransposon-derived protein RNase H-like" evidence="1">
    <location>
        <begin position="65"/>
        <end position="163"/>
    </location>
</feature>
<dbReference type="SUPFAM" id="SSF56672">
    <property type="entry name" value="DNA/RNA polymerases"/>
    <property type="match status" value="1"/>
</dbReference>
<dbReference type="PANTHER" id="PTHR48475">
    <property type="entry name" value="RIBONUCLEASE H"/>
    <property type="match status" value="1"/>
</dbReference>
<dbReference type="Gene3D" id="3.30.70.270">
    <property type="match status" value="1"/>
</dbReference>
<name>A0AAW2VI28_9LAMI</name>
<proteinExistence type="predicted"/>
<dbReference type="InterPro" id="IPR043128">
    <property type="entry name" value="Rev_trsase/Diguanyl_cyclase"/>
</dbReference>
<dbReference type="InterPro" id="IPR043502">
    <property type="entry name" value="DNA/RNA_pol_sf"/>
</dbReference>
<reference evidence="2" key="2">
    <citation type="journal article" date="2024" name="Plant">
        <title>Genomic evolution and insights into agronomic trait innovations of Sesamum species.</title>
        <authorList>
            <person name="Miao H."/>
            <person name="Wang L."/>
            <person name="Qu L."/>
            <person name="Liu H."/>
            <person name="Sun Y."/>
            <person name="Le M."/>
            <person name="Wang Q."/>
            <person name="Wei S."/>
            <person name="Zheng Y."/>
            <person name="Lin W."/>
            <person name="Duan Y."/>
            <person name="Cao H."/>
            <person name="Xiong S."/>
            <person name="Wang X."/>
            <person name="Wei L."/>
            <person name="Li C."/>
            <person name="Ma Q."/>
            <person name="Ju M."/>
            <person name="Zhao R."/>
            <person name="Li G."/>
            <person name="Mu C."/>
            <person name="Tian Q."/>
            <person name="Mei H."/>
            <person name="Zhang T."/>
            <person name="Gao T."/>
            <person name="Zhang H."/>
        </authorList>
    </citation>
    <scope>NUCLEOTIDE SEQUENCE</scope>
    <source>
        <strain evidence="2">KEN1</strain>
    </source>
</reference>
<dbReference type="AlphaFoldDB" id="A0AAW2VI28"/>
<comment type="caution">
    <text evidence="2">The sequence shown here is derived from an EMBL/GenBank/DDBJ whole genome shotgun (WGS) entry which is preliminary data.</text>
</comment>